<keyword evidence="7" id="KW-1185">Reference proteome</keyword>
<proteinExistence type="predicted"/>
<sequence length="124" mass="12783">MEIAVWIVTGLVALLLGGAGASKLARSKARILENPNMGWARDFSQPAIKLIGLAEVAGALGLVLPWALSVLPVLTPIAGYALAALLVGAAGVHIRRREFAGLPFVLLLVAAPLFVAIARTVALA</sequence>
<dbReference type="KEGG" id="ail:FLP10_01480"/>
<comment type="subcellular location">
    <subcellularLocation>
        <location evidence="1">Membrane</location>
        <topology evidence="1">Multi-pass membrane protein</topology>
    </subcellularLocation>
</comment>
<reference evidence="6 7" key="1">
    <citation type="submission" date="2019-09" db="EMBL/GenBank/DDBJ databases">
        <title>Genome sequencing of strain KACC 19306.</title>
        <authorList>
            <person name="Heo J."/>
            <person name="Kim S.-J."/>
            <person name="Kim J.-S."/>
            <person name="Hong S.-B."/>
            <person name="Kwon S.-W."/>
        </authorList>
    </citation>
    <scope>NUCLEOTIDE SEQUENCE [LARGE SCALE GENOMIC DNA]</scope>
    <source>
        <strain evidence="6 7">KACC 19306</strain>
    </source>
</reference>
<feature type="transmembrane region" description="Helical" evidence="5">
    <location>
        <begin position="46"/>
        <end position="67"/>
    </location>
</feature>
<feature type="transmembrane region" description="Helical" evidence="5">
    <location>
        <begin position="99"/>
        <end position="122"/>
    </location>
</feature>
<keyword evidence="3 5" id="KW-1133">Transmembrane helix</keyword>
<evidence type="ECO:0000256" key="3">
    <source>
        <dbReference type="ARBA" id="ARBA00022989"/>
    </source>
</evidence>
<dbReference type="EMBL" id="CP043505">
    <property type="protein sequence ID" value="QEO13233.1"/>
    <property type="molecule type" value="Genomic_DNA"/>
</dbReference>
<evidence type="ECO:0000256" key="1">
    <source>
        <dbReference type="ARBA" id="ARBA00004141"/>
    </source>
</evidence>
<accession>A0A5C1YAP2</accession>
<evidence type="ECO:0000313" key="6">
    <source>
        <dbReference type="EMBL" id="QEO13233.1"/>
    </source>
</evidence>
<keyword evidence="4 5" id="KW-0472">Membrane</keyword>
<name>A0A5C1YAP2_9MICO</name>
<dbReference type="AlphaFoldDB" id="A0A5C1YAP2"/>
<evidence type="ECO:0000313" key="7">
    <source>
        <dbReference type="Proteomes" id="UP000324678"/>
    </source>
</evidence>
<dbReference type="GO" id="GO:0016020">
    <property type="term" value="C:membrane"/>
    <property type="evidence" value="ECO:0007669"/>
    <property type="project" value="UniProtKB-SubCell"/>
</dbReference>
<feature type="transmembrane region" description="Helical" evidence="5">
    <location>
        <begin position="6"/>
        <end position="25"/>
    </location>
</feature>
<evidence type="ECO:0000256" key="2">
    <source>
        <dbReference type="ARBA" id="ARBA00022692"/>
    </source>
</evidence>
<dbReference type="Pfam" id="PF13564">
    <property type="entry name" value="DoxX_2"/>
    <property type="match status" value="1"/>
</dbReference>
<dbReference type="InterPro" id="IPR032808">
    <property type="entry name" value="DoxX"/>
</dbReference>
<dbReference type="RefSeq" id="WP_149159257.1">
    <property type="nucleotide sequence ID" value="NZ_CP043505.1"/>
</dbReference>
<evidence type="ECO:0000256" key="4">
    <source>
        <dbReference type="ARBA" id="ARBA00023136"/>
    </source>
</evidence>
<dbReference type="Proteomes" id="UP000324678">
    <property type="component" value="Chromosome"/>
</dbReference>
<protein>
    <submittedName>
        <fullName evidence="6">DoxX family protein</fullName>
    </submittedName>
</protein>
<gene>
    <name evidence="6" type="ORF">FLP10_01480</name>
</gene>
<organism evidence="6 7">
    <name type="scientific">Agromyces intestinalis</name>
    <dbReference type="NCBI Taxonomy" id="2592652"/>
    <lineage>
        <taxon>Bacteria</taxon>
        <taxon>Bacillati</taxon>
        <taxon>Actinomycetota</taxon>
        <taxon>Actinomycetes</taxon>
        <taxon>Micrococcales</taxon>
        <taxon>Microbacteriaceae</taxon>
        <taxon>Agromyces</taxon>
    </lineage>
</organism>
<keyword evidence="2 5" id="KW-0812">Transmembrane</keyword>
<feature type="transmembrane region" description="Helical" evidence="5">
    <location>
        <begin position="73"/>
        <end position="92"/>
    </location>
</feature>
<evidence type="ECO:0000256" key="5">
    <source>
        <dbReference type="SAM" id="Phobius"/>
    </source>
</evidence>